<dbReference type="GO" id="GO:0005634">
    <property type="term" value="C:nucleus"/>
    <property type="evidence" value="ECO:0007669"/>
    <property type="project" value="UniProtKB-SubCell"/>
</dbReference>
<reference evidence="7" key="2">
    <citation type="submission" date="2015-02" db="UniProtKB">
        <authorList>
            <consortium name="EnsemblMetazoa"/>
        </authorList>
    </citation>
    <scope>IDENTIFICATION</scope>
</reference>
<reference evidence="8" key="1">
    <citation type="submission" date="2011-05" db="EMBL/GenBank/DDBJ databases">
        <authorList>
            <person name="Richards S.R."/>
            <person name="Qu J."/>
            <person name="Jiang H."/>
            <person name="Jhangiani S.N."/>
            <person name="Agravi P."/>
            <person name="Goodspeed R."/>
            <person name="Gross S."/>
            <person name="Mandapat C."/>
            <person name="Jackson L."/>
            <person name="Mathew T."/>
            <person name="Pu L."/>
            <person name="Thornton R."/>
            <person name="Saada N."/>
            <person name="Wilczek-Boney K.B."/>
            <person name="Lee S."/>
            <person name="Kovar C."/>
            <person name="Wu Y."/>
            <person name="Scherer S.E."/>
            <person name="Worley K.C."/>
            <person name="Muzny D.M."/>
            <person name="Gibbs R."/>
        </authorList>
    </citation>
    <scope>NUCLEOTIDE SEQUENCE</scope>
    <source>
        <strain evidence="8">Brora</strain>
    </source>
</reference>
<evidence type="ECO:0000313" key="7">
    <source>
        <dbReference type="EnsemblMetazoa" id="SMAR012320-PA"/>
    </source>
</evidence>
<protein>
    <recommendedName>
        <fullName evidence="5">NTF2-related export protein</fullName>
    </recommendedName>
</protein>
<dbReference type="eggNOG" id="KOG4353">
    <property type="taxonomic scope" value="Eukaryota"/>
</dbReference>
<keyword evidence="8" id="KW-1185">Reference proteome</keyword>
<dbReference type="InterPro" id="IPR018222">
    <property type="entry name" value="Nuclear_transport_factor_2_euk"/>
</dbReference>
<dbReference type="PhylomeDB" id="T1JER8"/>
<evidence type="ECO:0000256" key="5">
    <source>
        <dbReference type="ARBA" id="ARBA00070836"/>
    </source>
</evidence>
<dbReference type="Proteomes" id="UP000014500">
    <property type="component" value="Unassembled WGS sequence"/>
</dbReference>
<proteinExistence type="predicted"/>
<accession>T1JER8</accession>
<dbReference type="HOGENOM" id="CLU_1103959_0_0_1"/>
<dbReference type="PANTHER" id="PTHR12612">
    <property type="entry name" value="NUCLEAR TRANSPORT FACTOR 2"/>
    <property type="match status" value="1"/>
</dbReference>
<keyword evidence="2" id="KW-0813">Transport</keyword>
<comment type="subcellular location">
    <subcellularLocation>
        <location evidence="1">Nucleus</location>
    </subcellularLocation>
</comment>
<organism evidence="7 8">
    <name type="scientific">Strigamia maritima</name>
    <name type="common">European centipede</name>
    <name type="synonym">Geophilus maritimus</name>
    <dbReference type="NCBI Taxonomy" id="126957"/>
    <lineage>
        <taxon>Eukaryota</taxon>
        <taxon>Metazoa</taxon>
        <taxon>Ecdysozoa</taxon>
        <taxon>Arthropoda</taxon>
        <taxon>Myriapoda</taxon>
        <taxon>Chilopoda</taxon>
        <taxon>Pleurostigmophora</taxon>
        <taxon>Geophilomorpha</taxon>
        <taxon>Linotaeniidae</taxon>
        <taxon>Strigamia</taxon>
    </lineage>
</organism>
<dbReference type="InterPro" id="IPR032710">
    <property type="entry name" value="NTF2-like_dom_sf"/>
</dbReference>
<keyword evidence="4" id="KW-0539">Nucleus</keyword>
<dbReference type="Gene3D" id="3.10.450.50">
    <property type="match status" value="2"/>
</dbReference>
<dbReference type="AlphaFoldDB" id="T1JER8"/>
<dbReference type="STRING" id="126957.T1JER8"/>
<feature type="domain" description="NTF2" evidence="6">
    <location>
        <begin position="16"/>
        <end position="133"/>
    </location>
</feature>
<dbReference type="GO" id="GO:0006913">
    <property type="term" value="P:nucleocytoplasmic transport"/>
    <property type="evidence" value="ECO:0007669"/>
    <property type="project" value="InterPro"/>
</dbReference>
<evidence type="ECO:0000259" key="6">
    <source>
        <dbReference type="PROSITE" id="PS50177"/>
    </source>
</evidence>
<evidence type="ECO:0000256" key="3">
    <source>
        <dbReference type="ARBA" id="ARBA00022927"/>
    </source>
</evidence>
<dbReference type="GO" id="GO:0015031">
    <property type="term" value="P:protein transport"/>
    <property type="evidence" value="ECO:0007669"/>
    <property type="project" value="UniProtKB-KW"/>
</dbReference>
<feature type="domain" description="NTF2" evidence="6">
    <location>
        <begin position="132"/>
        <end position="247"/>
    </location>
</feature>
<dbReference type="CDD" id="cd00780">
    <property type="entry name" value="NTF2"/>
    <property type="match status" value="1"/>
</dbReference>
<keyword evidence="3" id="KW-0653">Protein transport</keyword>
<evidence type="ECO:0000256" key="1">
    <source>
        <dbReference type="ARBA" id="ARBA00004123"/>
    </source>
</evidence>
<dbReference type="InterPro" id="IPR045875">
    <property type="entry name" value="NTF2"/>
</dbReference>
<dbReference type="Pfam" id="PF02136">
    <property type="entry name" value="NTF2"/>
    <property type="match status" value="2"/>
</dbReference>
<dbReference type="EnsemblMetazoa" id="SMAR012320-RA">
    <property type="protein sequence ID" value="SMAR012320-PA"/>
    <property type="gene ID" value="SMAR012320"/>
</dbReference>
<dbReference type="EMBL" id="JH432129">
    <property type="status" value="NOT_ANNOTATED_CDS"/>
    <property type="molecule type" value="Genomic_DNA"/>
</dbReference>
<dbReference type="PROSITE" id="PS50177">
    <property type="entry name" value="NTF2_DOMAIN"/>
    <property type="match status" value="2"/>
</dbReference>
<dbReference type="SUPFAM" id="SSF54427">
    <property type="entry name" value="NTF2-like"/>
    <property type="match status" value="2"/>
</dbReference>
<sequence>MAGSDSLTILDQDCRTAIDFAELYFKTLDKCRHKLAKLYMDDARLLWNGNCVNGNEAITMFYKNLPISETLVCSLDTQRVLGEAVNGQTTILVLVAGTIKFQEKLATPFQQNFVLTVQKDDTANIIDQDCVAADKFTTLYFNNLDKCRHKLATLYMDDARLVWNGNCVNGKEEITMFYKNLPISETTLCSLDTQRVLGQAVNGQATIVVLVAGTIKFQEKPSTSFHQNFVLTVQKDVWKVATDCFRFQETVS</sequence>
<name>T1JER8_STRMM</name>
<evidence type="ECO:0000256" key="4">
    <source>
        <dbReference type="ARBA" id="ARBA00023242"/>
    </source>
</evidence>
<evidence type="ECO:0000256" key="2">
    <source>
        <dbReference type="ARBA" id="ARBA00022448"/>
    </source>
</evidence>
<dbReference type="InterPro" id="IPR002075">
    <property type="entry name" value="NTF2_dom"/>
</dbReference>
<dbReference type="FunFam" id="3.10.450.50:FF:000006">
    <property type="entry name" value="NTF2-related export protein 2 isoform 1"/>
    <property type="match status" value="2"/>
</dbReference>
<evidence type="ECO:0000313" key="8">
    <source>
        <dbReference type="Proteomes" id="UP000014500"/>
    </source>
</evidence>